<dbReference type="PANTHER" id="PTHR13061">
    <property type="entry name" value="DYNACTIN SUBUNIT P25"/>
    <property type="match status" value="1"/>
</dbReference>
<dbReference type="InterPro" id="IPR050484">
    <property type="entry name" value="Transf_Hexapept/Carb_Anhydrase"/>
</dbReference>
<gene>
    <name evidence="1" type="ORF">VMB_22770</name>
</gene>
<dbReference type="Gene3D" id="2.160.10.10">
    <property type="entry name" value="Hexapeptide repeat proteins"/>
    <property type="match status" value="1"/>
</dbReference>
<accession>D2YFI0</accession>
<dbReference type="Proteomes" id="UP000004827">
    <property type="component" value="Unassembled WGS sequence"/>
</dbReference>
<sequence>MSSIRSYKGIAPKLGEKVYVDASAVIVGDIELDDDASIWPLVAARGDVNHIRIGKRTNIQDGSVLHVTHKNAENPNGYPLLIGDDVTVGHKVMLHGCTIHDRVLVGMGSIVLDGAVIESDVMIGAGSLVPPGKQLESGFLYIGSPVKQARPLNEKERAFLLKSSSNYVQSKTDYLNDVKTVRE</sequence>
<evidence type="ECO:0000313" key="2">
    <source>
        <dbReference type="Proteomes" id="UP000004827"/>
    </source>
</evidence>
<dbReference type="PANTHER" id="PTHR13061:SF56">
    <property type="entry name" value="PROTEIN YRDA"/>
    <property type="match status" value="1"/>
</dbReference>
<dbReference type="InterPro" id="IPR047324">
    <property type="entry name" value="LbH_gamma_CA-like"/>
</dbReference>
<dbReference type="CDD" id="cd04645">
    <property type="entry name" value="LbH_gamma_CA_like"/>
    <property type="match status" value="1"/>
</dbReference>
<dbReference type="InterPro" id="IPR011004">
    <property type="entry name" value="Trimer_LpxA-like_sf"/>
</dbReference>
<reference evidence="1 2" key="1">
    <citation type="journal article" date="2009" name="BMC Evol. Biol.">
        <title>Genomic taxonomy of Vibrios.</title>
        <authorList>
            <person name="Thompson C.C."/>
            <person name="Vicente A.C."/>
            <person name="Souza R.C."/>
            <person name="Vasconcelos A.T."/>
            <person name="Vesth T."/>
            <person name="Alves N.Jr."/>
            <person name="Ussery D.W."/>
            <person name="Iida T."/>
            <person name="Thompson F.L."/>
        </authorList>
    </citation>
    <scope>NUCLEOTIDE SEQUENCE [LARGE SCALE GENOMIC DNA]</scope>
    <source>
        <strain evidence="1 2">VM603</strain>
    </source>
</reference>
<dbReference type="Pfam" id="PF00132">
    <property type="entry name" value="Hexapep"/>
    <property type="match status" value="1"/>
</dbReference>
<dbReference type="AlphaFoldDB" id="D2YFI0"/>
<dbReference type="EMBL" id="ACYU01000116">
    <property type="protein sequence ID" value="EEW06549.1"/>
    <property type="molecule type" value="Genomic_DNA"/>
</dbReference>
<comment type="caution">
    <text evidence="1">The sequence shown here is derived from an EMBL/GenBank/DDBJ whole genome shotgun (WGS) entry which is preliminary data.</text>
</comment>
<dbReference type="RefSeq" id="WP_000095092.1">
    <property type="nucleotide sequence ID" value="NZ_ACYU01000116.1"/>
</dbReference>
<evidence type="ECO:0000313" key="1">
    <source>
        <dbReference type="EMBL" id="EEW06549.1"/>
    </source>
</evidence>
<proteinExistence type="predicted"/>
<dbReference type="SUPFAM" id="SSF51161">
    <property type="entry name" value="Trimeric LpxA-like enzymes"/>
    <property type="match status" value="1"/>
</dbReference>
<dbReference type="InterPro" id="IPR001451">
    <property type="entry name" value="Hexapep"/>
</dbReference>
<protein>
    <submittedName>
        <fullName evidence="1">Carbonic anhydrase, family 3</fullName>
    </submittedName>
</protein>
<organism evidence="1 2">
    <name type="scientific">Vibrio mimicus VM603</name>
    <dbReference type="NCBI Taxonomy" id="671074"/>
    <lineage>
        <taxon>Bacteria</taxon>
        <taxon>Pseudomonadati</taxon>
        <taxon>Pseudomonadota</taxon>
        <taxon>Gammaproteobacteria</taxon>
        <taxon>Vibrionales</taxon>
        <taxon>Vibrionaceae</taxon>
        <taxon>Vibrio</taxon>
    </lineage>
</organism>
<name>D2YFI0_VIBMI</name>